<dbReference type="Proteomes" id="UP001596989">
    <property type="component" value="Unassembled WGS sequence"/>
</dbReference>
<keyword evidence="4" id="KW-1185">Reference proteome</keyword>
<dbReference type="RefSeq" id="WP_377565231.1">
    <property type="nucleotide sequence ID" value="NZ_JBHTJZ010000023.1"/>
</dbReference>
<name>A0ABW3HT09_9BACL</name>
<accession>A0ABW3HT09</accession>
<protein>
    <recommendedName>
        <fullName evidence="5">Glycoside hydrolase family 42 N-terminal domain-containing protein</fullName>
    </recommendedName>
</protein>
<proteinExistence type="predicted"/>
<evidence type="ECO:0000313" key="4">
    <source>
        <dbReference type="Proteomes" id="UP001596989"/>
    </source>
</evidence>
<dbReference type="Gene3D" id="3.20.20.80">
    <property type="entry name" value="Glycosidases"/>
    <property type="match status" value="1"/>
</dbReference>
<evidence type="ECO:0000313" key="3">
    <source>
        <dbReference type="EMBL" id="MFD0960630.1"/>
    </source>
</evidence>
<sequence>MMRSKFIMSLLAVALLSVGSSGIGMAYSPAIQPFPIGIFWPPSPADTTNANYTDIAGMNANFIVGGNGVSDYTANDAALGYAATHGLTLLADDSRLAWRNMSVDQHATGHGLFVSSSVTLGQTFKTPQGTGWGLNTISMYIDKLNWPAGTALTLTLYDSPAKQNVLASDTLTGPVPTYYPTFQLHVPVSSDTSYYFELSSDQPSGVGWVVTSSADVYGDGRAYRAGVAQHTDFWFELGFAQRAYNDGNQPGNSDIDQIASHYRTHAALQGYHVLDEPSVLQMTRIQDTIRRLKNGDPDHMSFVNLFPNYASASQLGLNQMTGEYVSSSVPLGQAFRTKQGQTHIDTVQWWIDKNTWGAGEALTLSLWDSNAKTSLIAQHTLTTPTTEWPQFQLNAQVSGNTEYYMELTHNGGGNNSVGWVVRANTGDDWYNDGAAYIAGNAIDADFWFTLNQNIVGGSYEDYVYRWMYTEPDVLVFDHYPYLANGAFRSDYYANLEVIRRQADLGGVDFWSYIQSVGVSGAWRVPSESEMRYQVYSNLAYGAKGYIYFTYWTPESSGGESFNNGIILPDGTKNSSYTWAQQLNADVMNLGDVLMGLHSEAVYHAGGVPTAATSLPSSFFWQPDNSAIPLLLGYFQDDAGNDYCLVVNKNTSQSQHMAFTISTSYATVQEISKATGQPASTNYDAGTGSMSTNFQPGEGKLFLLQ</sequence>
<evidence type="ECO:0000256" key="1">
    <source>
        <dbReference type="SAM" id="MobiDB-lite"/>
    </source>
</evidence>
<feature type="region of interest" description="Disordered" evidence="1">
    <location>
        <begin position="678"/>
        <end position="697"/>
    </location>
</feature>
<keyword evidence="2" id="KW-0732">Signal</keyword>
<organism evidence="3 4">
    <name type="scientific">Paenibacillus chungangensis</name>
    <dbReference type="NCBI Taxonomy" id="696535"/>
    <lineage>
        <taxon>Bacteria</taxon>
        <taxon>Bacillati</taxon>
        <taxon>Bacillota</taxon>
        <taxon>Bacilli</taxon>
        <taxon>Bacillales</taxon>
        <taxon>Paenibacillaceae</taxon>
        <taxon>Paenibacillus</taxon>
    </lineage>
</organism>
<feature type="compositionally biased region" description="Polar residues" evidence="1">
    <location>
        <begin position="678"/>
        <end position="694"/>
    </location>
</feature>
<evidence type="ECO:0008006" key="5">
    <source>
        <dbReference type="Google" id="ProtNLM"/>
    </source>
</evidence>
<feature type="chain" id="PRO_5046165042" description="Glycoside hydrolase family 42 N-terminal domain-containing protein" evidence="2">
    <location>
        <begin position="27"/>
        <end position="704"/>
    </location>
</feature>
<feature type="signal peptide" evidence="2">
    <location>
        <begin position="1"/>
        <end position="26"/>
    </location>
</feature>
<evidence type="ECO:0000256" key="2">
    <source>
        <dbReference type="SAM" id="SignalP"/>
    </source>
</evidence>
<gene>
    <name evidence="3" type="ORF">ACFQ2I_14655</name>
</gene>
<comment type="caution">
    <text evidence="3">The sequence shown here is derived from an EMBL/GenBank/DDBJ whole genome shotgun (WGS) entry which is preliminary data.</text>
</comment>
<dbReference type="EMBL" id="JBHTJZ010000023">
    <property type="protein sequence ID" value="MFD0960630.1"/>
    <property type="molecule type" value="Genomic_DNA"/>
</dbReference>
<reference evidence="4" key="1">
    <citation type="journal article" date="2019" name="Int. J. Syst. Evol. Microbiol.">
        <title>The Global Catalogue of Microorganisms (GCM) 10K type strain sequencing project: providing services to taxonomists for standard genome sequencing and annotation.</title>
        <authorList>
            <consortium name="The Broad Institute Genomics Platform"/>
            <consortium name="The Broad Institute Genome Sequencing Center for Infectious Disease"/>
            <person name="Wu L."/>
            <person name="Ma J."/>
        </authorList>
    </citation>
    <scope>NUCLEOTIDE SEQUENCE [LARGE SCALE GENOMIC DNA]</scope>
    <source>
        <strain evidence="4">CCUG 59129</strain>
    </source>
</reference>